<keyword evidence="2" id="KW-1185">Reference proteome</keyword>
<protein>
    <submittedName>
        <fullName evidence="1">Uncharacterized protein</fullName>
    </submittedName>
</protein>
<sequence length="89" mass="9778">MSAWAVDILLLNALMHTRNGGLRRNNAAGEYSVYPSLTHDWSDLVNIRDPNAAATLALPYTFIAIAVFGCQTGFDTNLRSGQYAELLTF</sequence>
<reference evidence="1 2" key="1">
    <citation type="journal article" date="2020" name="Genomics">
        <title>Complete, high-quality genomes from long-read metagenomic sequencing of two wolf lichen thalli reveals enigmatic genome architecture.</title>
        <authorList>
            <person name="McKenzie S.K."/>
            <person name="Walston R.F."/>
            <person name="Allen J.L."/>
        </authorList>
    </citation>
    <scope>NUCLEOTIDE SEQUENCE [LARGE SCALE GENOMIC DNA]</scope>
    <source>
        <strain evidence="1">WasteWater1</strain>
    </source>
</reference>
<evidence type="ECO:0000313" key="2">
    <source>
        <dbReference type="Proteomes" id="UP000593566"/>
    </source>
</evidence>
<gene>
    <name evidence="1" type="ORF">HO133_000098</name>
</gene>
<comment type="caution">
    <text evidence="1">The sequence shown here is derived from an EMBL/GenBank/DDBJ whole genome shotgun (WGS) entry which is preliminary data.</text>
</comment>
<dbReference type="Proteomes" id="UP000593566">
    <property type="component" value="Unassembled WGS sequence"/>
</dbReference>
<accession>A0A8H6CHB0</accession>
<dbReference type="RefSeq" id="XP_037152473.1">
    <property type="nucleotide sequence ID" value="XM_037291038.1"/>
</dbReference>
<organism evidence="1 2">
    <name type="scientific">Letharia lupina</name>
    <dbReference type="NCBI Taxonomy" id="560253"/>
    <lineage>
        <taxon>Eukaryota</taxon>
        <taxon>Fungi</taxon>
        <taxon>Dikarya</taxon>
        <taxon>Ascomycota</taxon>
        <taxon>Pezizomycotina</taxon>
        <taxon>Lecanoromycetes</taxon>
        <taxon>OSLEUM clade</taxon>
        <taxon>Lecanoromycetidae</taxon>
        <taxon>Lecanorales</taxon>
        <taxon>Lecanorineae</taxon>
        <taxon>Parmeliaceae</taxon>
        <taxon>Letharia</taxon>
    </lineage>
</organism>
<dbReference type="AlphaFoldDB" id="A0A8H6CHB0"/>
<proteinExistence type="predicted"/>
<dbReference type="EMBL" id="JACCJB010000010">
    <property type="protein sequence ID" value="KAF6223256.1"/>
    <property type="molecule type" value="Genomic_DNA"/>
</dbReference>
<evidence type="ECO:0000313" key="1">
    <source>
        <dbReference type="EMBL" id="KAF6223256.1"/>
    </source>
</evidence>
<name>A0A8H6CHB0_9LECA</name>
<dbReference type="GeneID" id="59328517"/>